<dbReference type="EMBL" id="LN650648">
    <property type="protein sequence ID" value="CEI73825.1"/>
    <property type="molecule type" value="Genomic_DNA"/>
</dbReference>
<keyword evidence="1" id="KW-0472">Membrane</keyword>
<evidence type="ECO:0000256" key="1">
    <source>
        <dbReference type="SAM" id="Phobius"/>
    </source>
</evidence>
<gene>
    <name evidence="2" type="ORF">FRIFI_2298</name>
</gene>
<reference evidence="2 3" key="1">
    <citation type="submission" date="2014-09" db="EMBL/GenBank/DDBJ databases">
        <authorList>
            <person name="Hornung B.V."/>
        </authorList>
    </citation>
    <scope>NUCLEOTIDE SEQUENCE [LARGE SCALE GENOMIC DNA]</scope>
    <source>
        <strain evidence="2 3">FRIFI</strain>
    </source>
</reference>
<feature type="transmembrane region" description="Helical" evidence="1">
    <location>
        <begin position="17"/>
        <end position="35"/>
    </location>
</feature>
<evidence type="ECO:0000313" key="3">
    <source>
        <dbReference type="Proteomes" id="UP000245695"/>
    </source>
</evidence>
<protein>
    <recommendedName>
        <fullName evidence="4">Peptidase propeptide and YPEB domain</fullName>
    </recommendedName>
</protein>
<keyword evidence="1" id="KW-0812">Transmembrane</keyword>
<sequence length="123" mass="13969">MCKLIIQESESLMKKKIIIGMLLIIAIIIAIIIASKKDEKDGVYFTDKTYNKEINPISKETAVNIIKAEYGDLVTVNKDDIKKVGDKYKVELFITINDEEHSHKKSIGVHEIDIYTGDMKIVN</sequence>
<dbReference type="Proteomes" id="UP000245695">
    <property type="component" value="Chromosome 1"/>
</dbReference>
<keyword evidence="1" id="KW-1133">Transmembrane helix</keyword>
<accession>A0A2P2BTZ0</accession>
<name>A0A2P2BTZ0_9FIRM</name>
<dbReference type="KEGG" id="rhom:FRIFI_2298"/>
<proteinExistence type="predicted"/>
<evidence type="ECO:0000313" key="2">
    <source>
        <dbReference type="EMBL" id="CEI73825.1"/>
    </source>
</evidence>
<dbReference type="AlphaFoldDB" id="A0A2P2BTZ0"/>
<keyword evidence="3" id="KW-1185">Reference proteome</keyword>
<organism evidence="2 3">
    <name type="scientific">Romboutsia hominis</name>
    <dbReference type="NCBI Taxonomy" id="1507512"/>
    <lineage>
        <taxon>Bacteria</taxon>
        <taxon>Bacillati</taxon>
        <taxon>Bacillota</taxon>
        <taxon>Clostridia</taxon>
        <taxon>Peptostreptococcales</taxon>
        <taxon>Peptostreptococcaceae</taxon>
        <taxon>Romboutsia</taxon>
    </lineage>
</organism>
<evidence type="ECO:0008006" key="4">
    <source>
        <dbReference type="Google" id="ProtNLM"/>
    </source>
</evidence>